<dbReference type="PANTHER" id="PTHR33990:SF1">
    <property type="entry name" value="PROTEIN YJDN"/>
    <property type="match status" value="1"/>
</dbReference>
<evidence type="ECO:0000259" key="1">
    <source>
        <dbReference type="Pfam" id="PF06983"/>
    </source>
</evidence>
<dbReference type="CDD" id="cd06588">
    <property type="entry name" value="PhnB_like"/>
    <property type="match status" value="1"/>
</dbReference>
<protein>
    <submittedName>
        <fullName evidence="2">VOC family protein</fullName>
    </submittedName>
</protein>
<evidence type="ECO:0000313" key="2">
    <source>
        <dbReference type="EMBL" id="MDA5095537.1"/>
    </source>
</evidence>
<dbReference type="PANTHER" id="PTHR33990">
    <property type="entry name" value="PROTEIN YJDN-RELATED"/>
    <property type="match status" value="1"/>
</dbReference>
<organism evidence="2 3">
    <name type="scientific">Aliiroseovarius salicola</name>
    <dbReference type="NCBI Taxonomy" id="3009082"/>
    <lineage>
        <taxon>Bacteria</taxon>
        <taxon>Pseudomonadati</taxon>
        <taxon>Pseudomonadota</taxon>
        <taxon>Alphaproteobacteria</taxon>
        <taxon>Rhodobacterales</taxon>
        <taxon>Paracoccaceae</taxon>
        <taxon>Aliiroseovarius</taxon>
    </lineage>
</organism>
<gene>
    <name evidence="2" type="ORF">O2N63_15715</name>
</gene>
<name>A0ABT4W6K6_9RHOB</name>
<dbReference type="RefSeq" id="WP_271055245.1">
    <property type="nucleotide sequence ID" value="NZ_JAQIIO010000011.1"/>
</dbReference>
<keyword evidence="3" id="KW-1185">Reference proteome</keyword>
<dbReference type="SUPFAM" id="SSF54593">
    <property type="entry name" value="Glyoxalase/Bleomycin resistance protein/Dihydroxybiphenyl dioxygenase"/>
    <property type="match status" value="1"/>
</dbReference>
<accession>A0ABT4W6K6</accession>
<dbReference type="InterPro" id="IPR028973">
    <property type="entry name" value="PhnB-like"/>
</dbReference>
<evidence type="ECO:0000313" key="3">
    <source>
        <dbReference type="Proteomes" id="UP001528040"/>
    </source>
</evidence>
<dbReference type="Proteomes" id="UP001528040">
    <property type="component" value="Unassembled WGS sequence"/>
</dbReference>
<reference evidence="2 3" key="1">
    <citation type="submission" date="2023-01" db="EMBL/GenBank/DDBJ databases">
        <authorList>
            <person name="Yoon J.-W."/>
        </authorList>
    </citation>
    <scope>NUCLEOTIDE SEQUENCE [LARGE SCALE GENOMIC DNA]</scope>
    <source>
        <strain evidence="2 3">KMU-50</strain>
    </source>
</reference>
<dbReference type="InterPro" id="IPR029068">
    <property type="entry name" value="Glyas_Bleomycin-R_OHBP_Dase"/>
</dbReference>
<dbReference type="EMBL" id="JAQIIO010000011">
    <property type="protein sequence ID" value="MDA5095537.1"/>
    <property type="molecule type" value="Genomic_DNA"/>
</dbReference>
<feature type="domain" description="PhnB-like" evidence="1">
    <location>
        <begin position="12"/>
        <end position="139"/>
    </location>
</feature>
<dbReference type="Pfam" id="PF06983">
    <property type="entry name" value="3-dmu-9_3-mt"/>
    <property type="match status" value="1"/>
</dbReference>
<comment type="caution">
    <text evidence="2">The sequence shown here is derived from an EMBL/GenBank/DDBJ whole genome shotgun (WGS) entry which is preliminary data.</text>
</comment>
<proteinExistence type="predicted"/>
<sequence>MQSKVEVAMQPIPYLFFNGTCRDAMTYYGKVFGSAPEIMNFKDMPEDVRAGMPGVPDDAIMHAGLAVGDGWIYASDDPSDGPSAMAGSDVSLALSDEAETQRIWDALADGGEIRMPLSPMFWTPLFGTLTDRFGTRWMIMTDGPAPD</sequence>
<dbReference type="Gene3D" id="3.10.180.10">
    <property type="entry name" value="2,3-Dihydroxybiphenyl 1,2-Dioxygenase, domain 1"/>
    <property type="match status" value="1"/>
</dbReference>